<proteinExistence type="predicted"/>
<dbReference type="STRING" id="86666.SAMN04490247_1042"/>
<dbReference type="Gene3D" id="3.40.630.30">
    <property type="match status" value="1"/>
</dbReference>
<dbReference type="RefSeq" id="WP_093192730.1">
    <property type="nucleotide sequence ID" value="NZ_FNEV01000002.1"/>
</dbReference>
<evidence type="ECO:0000313" key="2">
    <source>
        <dbReference type="EMBL" id="SDJ16514.1"/>
    </source>
</evidence>
<dbReference type="AlphaFoldDB" id="A0A1G8RHD2"/>
<accession>A0A1G8RHD2</accession>
<gene>
    <name evidence="2" type="ORF">SAMN04490247_1042</name>
</gene>
<organism evidence="2 3">
    <name type="scientific">Salimicrobium halophilum</name>
    <dbReference type="NCBI Taxonomy" id="86666"/>
    <lineage>
        <taxon>Bacteria</taxon>
        <taxon>Bacillati</taxon>
        <taxon>Bacillota</taxon>
        <taxon>Bacilli</taxon>
        <taxon>Bacillales</taxon>
        <taxon>Bacillaceae</taxon>
        <taxon>Salimicrobium</taxon>
    </lineage>
</organism>
<reference evidence="3" key="1">
    <citation type="submission" date="2016-10" db="EMBL/GenBank/DDBJ databases">
        <authorList>
            <person name="Varghese N."/>
            <person name="Submissions S."/>
        </authorList>
    </citation>
    <scope>NUCLEOTIDE SEQUENCE [LARGE SCALE GENOMIC DNA]</scope>
    <source>
        <strain evidence="3">DSM 4771</strain>
    </source>
</reference>
<dbReference type="Proteomes" id="UP000199225">
    <property type="component" value="Unassembled WGS sequence"/>
</dbReference>
<dbReference type="GO" id="GO:0016747">
    <property type="term" value="F:acyltransferase activity, transferring groups other than amino-acyl groups"/>
    <property type="evidence" value="ECO:0007669"/>
    <property type="project" value="InterPro"/>
</dbReference>
<keyword evidence="3" id="KW-1185">Reference proteome</keyword>
<name>A0A1G8RHD2_9BACI</name>
<sequence>MYIRYYKTEDFEAINGLNEKEGWNTLAENPEQTKAAWQNSNASFVAVEDGEIVGYLRGMTDTVVTFFICEMLVAEEYRKKGIGQKLLSYGRREFPETRTDVLATSTSRDFYEQNEFIPFYGFRK</sequence>
<dbReference type="SUPFAM" id="SSF55729">
    <property type="entry name" value="Acyl-CoA N-acyltransferases (Nat)"/>
    <property type="match status" value="1"/>
</dbReference>
<dbReference type="CDD" id="cd04301">
    <property type="entry name" value="NAT_SF"/>
    <property type="match status" value="1"/>
</dbReference>
<keyword evidence="2" id="KW-0808">Transferase</keyword>
<evidence type="ECO:0000313" key="3">
    <source>
        <dbReference type="Proteomes" id="UP000199225"/>
    </source>
</evidence>
<dbReference type="Pfam" id="PF13508">
    <property type="entry name" value="Acetyltransf_7"/>
    <property type="match status" value="1"/>
</dbReference>
<dbReference type="PROSITE" id="PS51186">
    <property type="entry name" value="GNAT"/>
    <property type="match status" value="1"/>
</dbReference>
<dbReference type="EMBL" id="FNEV01000002">
    <property type="protein sequence ID" value="SDJ16514.1"/>
    <property type="molecule type" value="Genomic_DNA"/>
</dbReference>
<dbReference type="OrthoDB" id="3216107at2"/>
<dbReference type="InterPro" id="IPR016181">
    <property type="entry name" value="Acyl_CoA_acyltransferase"/>
</dbReference>
<evidence type="ECO:0000259" key="1">
    <source>
        <dbReference type="PROSITE" id="PS51186"/>
    </source>
</evidence>
<protein>
    <submittedName>
        <fullName evidence="2">Acetyltransferase (GNAT) domain-containing protein</fullName>
    </submittedName>
</protein>
<dbReference type="InterPro" id="IPR000182">
    <property type="entry name" value="GNAT_dom"/>
</dbReference>
<feature type="domain" description="N-acetyltransferase" evidence="1">
    <location>
        <begin position="1"/>
        <end position="124"/>
    </location>
</feature>